<evidence type="ECO:0000256" key="2">
    <source>
        <dbReference type="ARBA" id="ARBA00023015"/>
    </source>
</evidence>
<reference evidence="7 8" key="1">
    <citation type="journal article" date="2018" name="PLoS Pathog.">
        <title>Evolution of structural diversity of trichothecenes, a family of toxins produced by plant pathogenic and entomopathogenic fungi.</title>
        <authorList>
            <person name="Proctor R.H."/>
            <person name="McCormick S.P."/>
            <person name="Kim H.S."/>
            <person name="Cardoza R.E."/>
            <person name="Stanley A.M."/>
            <person name="Lindo L."/>
            <person name="Kelly A."/>
            <person name="Brown D.W."/>
            <person name="Lee T."/>
            <person name="Vaughan M.M."/>
            <person name="Alexander N.J."/>
            <person name="Busman M."/>
            <person name="Gutierrez S."/>
        </authorList>
    </citation>
    <scope>NUCLEOTIDE SEQUENCE [LARGE SCALE GENOMIC DNA]</scope>
    <source>
        <strain evidence="7 8">NRRL 20695</strain>
    </source>
</reference>
<dbReference type="SMART" id="SM00906">
    <property type="entry name" value="Fungal_trans"/>
    <property type="match status" value="1"/>
</dbReference>
<evidence type="ECO:0000313" key="8">
    <source>
        <dbReference type="Proteomes" id="UP000266234"/>
    </source>
</evidence>
<dbReference type="EMBL" id="PXOG01000011">
    <property type="protein sequence ID" value="RGP81378.1"/>
    <property type="molecule type" value="Genomic_DNA"/>
</dbReference>
<dbReference type="GO" id="GO:0000978">
    <property type="term" value="F:RNA polymerase II cis-regulatory region sequence-specific DNA binding"/>
    <property type="evidence" value="ECO:0007669"/>
    <property type="project" value="TreeGrafter"/>
</dbReference>
<dbReference type="Pfam" id="PF00172">
    <property type="entry name" value="Zn_clus"/>
    <property type="match status" value="1"/>
</dbReference>
<dbReference type="SMART" id="SM00066">
    <property type="entry name" value="GAL4"/>
    <property type="match status" value="1"/>
</dbReference>
<comment type="caution">
    <text evidence="7">The sequence shown here is derived from an EMBL/GenBank/DDBJ whole genome shotgun (WGS) entry which is preliminary data.</text>
</comment>
<dbReference type="CDD" id="cd00067">
    <property type="entry name" value="GAL4"/>
    <property type="match status" value="1"/>
</dbReference>
<dbReference type="PANTHER" id="PTHR47424:SF9">
    <property type="entry name" value="TAH-2"/>
    <property type="match status" value="1"/>
</dbReference>
<dbReference type="InterPro" id="IPR001138">
    <property type="entry name" value="Zn2Cys6_DnaBD"/>
</dbReference>
<dbReference type="GO" id="GO:0000435">
    <property type="term" value="P:positive regulation of transcription from RNA polymerase II promoter by galactose"/>
    <property type="evidence" value="ECO:0007669"/>
    <property type="project" value="TreeGrafter"/>
</dbReference>
<dbReference type="GO" id="GO:0006351">
    <property type="term" value="P:DNA-templated transcription"/>
    <property type="evidence" value="ECO:0007669"/>
    <property type="project" value="InterPro"/>
</dbReference>
<feature type="compositionally biased region" description="Polar residues" evidence="5">
    <location>
        <begin position="69"/>
        <end position="96"/>
    </location>
</feature>
<evidence type="ECO:0000256" key="1">
    <source>
        <dbReference type="ARBA" id="ARBA00022723"/>
    </source>
</evidence>
<evidence type="ECO:0000259" key="6">
    <source>
        <dbReference type="PROSITE" id="PS50048"/>
    </source>
</evidence>
<sequence length="682" mass="76754">MPTKTASDGKRRRCAMACENCKRRKERCDGNVPCRRCAARHLTAECHYSKPRRGLYLRREPTIQLRSPLESSTDTVTDSPASTNRQGPNQSENSVSDLDTTFPYVFRLVHDDQRGSVFFGDSANESFLQQIRQLVARTLGSCPFVDQPVQYHTNNDDSISLSTSLEDIPKPPAKPSPAQAKFLVSWSMRATNGLLGVFYEVDVQNEMAQWLEQRDDMTSLSTAICYLVFANGARSCPEDQDAIADIYFAYARYLTNLRSSEEPNLKSIICHSWIAFYHLLAGRRDAAYQSVGVACRGACAMGIHRGNQSFMNYDNCSIRDRLWKALRMFDTFTSGSLGRPICTTETRNTKVEQGYSSIIDITSILDAVLREFHEPSTFSKNFIENMTQEHRLWAARMSCGLELDGIESAELVDGCECVPSLAFSNVQESYYWSIMLLTRPVLLERASTQATGVGLSESLYRDQEVPPDSDSDTALVYAAVDSAVRTIRLLQSLLSRADLPKRLPFPVNSAFTAALTLVVATFADLDRVFPLRPNLKTAEKFLQRLEKHDSIARYYRHVVQQLQFTCDKYIEQRNNRIMEKQNHLIGGLFGRLHDKPPLSKDRFDRINVGSVAEPAIAQESLSRSPVDSLSTICLTDDLLLGLDPANVSDNFLDLPFDVSKESQMIDTFYVGNILDNVQLEAR</sequence>
<keyword evidence="8" id="KW-1185">Reference proteome</keyword>
<dbReference type="PROSITE" id="PS00463">
    <property type="entry name" value="ZN2_CY6_FUNGAL_1"/>
    <property type="match status" value="1"/>
</dbReference>
<keyword evidence="4" id="KW-0539">Nucleus</keyword>
<dbReference type="GO" id="GO:0005634">
    <property type="term" value="C:nucleus"/>
    <property type="evidence" value="ECO:0007669"/>
    <property type="project" value="TreeGrafter"/>
</dbReference>
<dbReference type="PROSITE" id="PS50048">
    <property type="entry name" value="ZN2_CY6_FUNGAL_2"/>
    <property type="match status" value="1"/>
</dbReference>
<keyword evidence="3" id="KW-0804">Transcription</keyword>
<dbReference type="PANTHER" id="PTHR47424">
    <property type="entry name" value="REGULATORY PROTEIN GAL4"/>
    <property type="match status" value="1"/>
</dbReference>
<dbReference type="GO" id="GO:0000981">
    <property type="term" value="F:DNA-binding transcription factor activity, RNA polymerase II-specific"/>
    <property type="evidence" value="ECO:0007669"/>
    <property type="project" value="InterPro"/>
</dbReference>
<dbReference type="InterPro" id="IPR007219">
    <property type="entry name" value="XnlR_reg_dom"/>
</dbReference>
<dbReference type="SUPFAM" id="SSF57701">
    <property type="entry name" value="Zn2/Cys6 DNA-binding domain"/>
    <property type="match status" value="1"/>
</dbReference>
<dbReference type="InterPro" id="IPR036864">
    <property type="entry name" value="Zn2-C6_fun-type_DNA-bd_sf"/>
</dbReference>
<dbReference type="Pfam" id="PF04082">
    <property type="entry name" value="Fungal_trans"/>
    <property type="match status" value="1"/>
</dbReference>
<evidence type="ECO:0000256" key="3">
    <source>
        <dbReference type="ARBA" id="ARBA00023163"/>
    </source>
</evidence>
<feature type="region of interest" description="Disordered" evidence="5">
    <location>
        <begin position="59"/>
        <end position="96"/>
    </location>
</feature>
<evidence type="ECO:0000313" key="7">
    <source>
        <dbReference type="EMBL" id="RGP81378.1"/>
    </source>
</evidence>
<keyword evidence="1" id="KW-0479">Metal-binding</keyword>
<protein>
    <recommendedName>
        <fullName evidence="6">Zn(2)-C6 fungal-type domain-containing protein</fullName>
    </recommendedName>
</protein>
<dbReference type="CDD" id="cd12148">
    <property type="entry name" value="fungal_TF_MHR"/>
    <property type="match status" value="1"/>
</dbReference>
<dbReference type="OrthoDB" id="47007at2759"/>
<feature type="domain" description="Zn(2)-C6 fungal-type" evidence="6">
    <location>
        <begin position="17"/>
        <end position="48"/>
    </location>
</feature>
<gene>
    <name evidence="7" type="ORF">FLONG3_522</name>
</gene>
<evidence type="ECO:0000256" key="4">
    <source>
        <dbReference type="ARBA" id="ARBA00023242"/>
    </source>
</evidence>
<keyword evidence="2" id="KW-0805">Transcription regulation</keyword>
<dbReference type="Gene3D" id="4.10.240.10">
    <property type="entry name" value="Zn(2)-C6 fungal-type DNA-binding domain"/>
    <property type="match status" value="1"/>
</dbReference>
<dbReference type="STRING" id="694270.A0A395T9L1"/>
<dbReference type="InterPro" id="IPR051127">
    <property type="entry name" value="Fungal_SecMet_Regulators"/>
</dbReference>
<dbReference type="Proteomes" id="UP000266234">
    <property type="component" value="Unassembled WGS sequence"/>
</dbReference>
<organism evidence="7 8">
    <name type="scientific">Fusarium longipes</name>
    <dbReference type="NCBI Taxonomy" id="694270"/>
    <lineage>
        <taxon>Eukaryota</taxon>
        <taxon>Fungi</taxon>
        <taxon>Dikarya</taxon>
        <taxon>Ascomycota</taxon>
        <taxon>Pezizomycotina</taxon>
        <taxon>Sordariomycetes</taxon>
        <taxon>Hypocreomycetidae</taxon>
        <taxon>Hypocreales</taxon>
        <taxon>Nectriaceae</taxon>
        <taxon>Fusarium</taxon>
    </lineage>
</organism>
<dbReference type="GO" id="GO:0008270">
    <property type="term" value="F:zinc ion binding"/>
    <property type="evidence" value="ECO:0007669"/>
    <property type="project" value="InterPro"/>
</dbReference>
<name>A0A395T9L1_9HYPO</name>
<proteinExistence type="predicted"/>
<accession>A0A395T9L1</accession>
<evidence type="ECO:0000256" key="5">
    <source>
        <dbReference type="SAM" id="MobiDB-lite"/>
    </source>
</evidence>
<dbReference type="AlphaFoldDB" id="A0A395T9L1"/>